<dbReference type="STRING" id="448385.sce3351"/>
<name>A9GN02_SORC5</name>
<evidence type="ECO:0000313" key="7">
    <source>
        <dbReference type="Proteomes" id="UP000002139"/>
    </source>
</evidence>
<evidence type="ECO:0000256" key="4">
    <source>
        <dbReference type="SAM" id="MobiDB-lite"/>
    </source>
</evidence>
<dbReference type="RefSeq" id="WP_012235982.1">
    <property type="nucleotide sequence ID" value="NC_010162.1"/>
</dbReference>
<dbReference type="KEGG" id="scl:sce3351"/>
<evidence type="ECO:0000259" key="5">
    <source>
        <dbReference type="PROSITE" id="PS52004"/>
    </source>
</evidence>
<accession>A9GN02</accession>
<dbReference type="InterPro" id="IPR014031">
    <property type="entry name" value="Ketoacyl_synth_C"/>
</dbReference>
<dbReference type="PANTHER" id="PTHR11712">
    <property type="entry name" value="POLYKETIDE SYNTHASE-RELATED"/>
    <property type="match status" value="1"/>
</dbReference>
<comment type="similarity">
    <text evidence="1 3">Belongs to the thiolase-like superfamily. Beta-ketoacyl-ACP synthases family.</text>
</comment>
<reference evidence="6 7" key="1">
    <citation type="journal article" date="2007" name="Nat. Biotechnol.">
        <title>Complete genome sequence of the myxobacterium Sorangium cellulosum.</title>
        <authorList>
            <person name="Schneiker S."/>
            <person name="Perlova O."/>
            <person name="Kaiser O."/>
            <person name="Gerth K."/>
            <person name="Alici A."/>
            <person name="Altmeyer M.O."/>
            <person name="Bartels D."/>
            <person name="Bekel T."/>
            <person name="Beyer S."/>
            <person name="Bode E."/>
            <person name="Bode H.B."/>
            <person name="Bolten C.J."/>
            <person name="Choudhuri J.V."/>
            <person name="Doss S."/>
            <person name="Elnakady Y.A."/>
            <person name="Frank B."/>
            <person name="Gaigalat L."/>
            <person name="Goesmann A."/>
            <person name="Groeger C."/>
            <person name="Gross F."/>
            <person name="Jelsbak L."/>
            <person name="Jelsbak L."/>
            <person name="Kalinowski J."/>
            <person name="Kegler C."/>
            <person name="Knauber T."/>
            <person name="Konietzny S."/>
            <person name="Kopp M."/>
            <person name="Krause L."/>
            <person name="Krug D."/>
            <person name="Linke B."/>
            <person name="Mahmud T."/>
            <person name="Martinez-Arias R."/>
            <person name="McHardy A.C."/>
            <person name="Merai M."/>
            <person name="Meyer F."/>
            <person name="Mormann S."/>
            <person name="Munoz-Dorado J."/>
            <person name="Perez J."/>
            <person name="Pradella S."/>
            <person name="Rachid S."/>
            <person name="Raddatz G."/>
            <person name="Rosenau F."/>
            <person name="Rueckert C."/>
            <person name="Sasse F."/>
            <person name="Scharfe M."/>
            <person name="Schuster S.C."/>
            <person name="Suen G."/>
            <person name="Treuner-Lange A."/>
            <person name="Velicer G.J."/>
            <person name="Vorholter F.-J."/>
            <person name="Weissman K.J."/>
            <person name="Welch R.D."/>
            <person name="Wenzel S.C."/>
            <person name="Whitworth D.E."/>
            <person name="Wilhelm S."/>
            <person name="Wittmann C."/>
            <person name="Bloecker H."/>
            <person name="Puehler A."/>
            <person name="Mueller R."/>
        </authorList>
    </citation>
    <scope>NUCLEOTIDE SEQUENCE [LARGE SCALE GENOMIC DNA]</scope>
    <source>
        <strain evidence="7">So ce56</strain>
    </source>
</reference>
<dbReference type="GO" id="GO:0004315">
    <property type="term" value="F:3-oxoacyl-[acyl-carrier-protein] synthase activity"/>
    <property type="evidence" value="ECO:0007669"/>
    <property type="project" value="TreeGrafter"/>
</dbReference>
<dbReference type="EMBL" id="AM746676">
    <property type="protein sequence ID" value="CAN93510.1"/>
    <property type="molecule type" value="Genomic_DNA"/>
</dbReference>
<evidence type="ECO:0000256" key="3">
    <source>
        <dbReference type="RuleBase" id="RU003694"/>
    </source>
</evidence>
<dbReference type="PROSITE" id="PS52004">
    <property type="entry name" value="KS3_2"/>
    <property type="match status" value="1"/>
</dbReference>
<dbReference type="InterPro" id="IPR020841">
    <property type="entry name" value="PKS_Beta-ketoAc_synthase_dom"/>
</dbReference>
<dbReference type="OrthoDB" id="9808669at2"/>
<dbReference type="Pfam" id="PF00109">
    <property type="entry name" value="ketoacyl-synt"/>
    <property type="match status" value="2"/>
</dbReference>
<protein>
    <submittedName>
        <fullName evidence="6">Beta-ketoacyl synthase</fullName>
    </submittedName>
</protein>
<dbReference type="HOGENOM" id="CLU_000022_69_6_7"/>
<dbReference type="Pfam" id="PF02801">
    <property type="entry name" value="Ketoacyl-synt_C"/>
    <property type="match status" value="1"/>
</dbReference>
<dbReference type="PANTHER" id="PTHR11712:SF336">
    <property type="entry name" value="3-OXOACYL-[ACYL-CARRIER-PROTEIN] SYNTHASE, MITOCHONDRIAL"/>
    <property type="match status" value="1"/>
</dbReference>
<dbReference type="AlphaFoldDB" id="A9GN02"/>
<gene>
    <name evidence="6" type="ordered locus">sce3351</name>
</gene>
<proteinExistence type="inferred from homology"/>
<dbReference type="Gene3D" id="3.40.47.10">
    <property type="match status" value="2"/>
</dbReference>
<dbReference type="Proteomes" id="UP000002139">
    <property type="component" value="Chromosome"/>
</dbReference>
<dbReference type="eggNOG" id="COG0304">
    <property type="taxonomic scope" value="Bacteria"/>
</dbReference>
<dbReference type="GO" id="GO:0006633">
    <property type="term" value="P:fatty acid biosynthetic process"/>
    <property type="evidence" value="ECO:0007669"/>
    <property type="project" value="TreeGrafter"/>
</dbReference>
<dbReference type="InterPro" id="IPR014030">
    <property type="entry name" value="Ketoacyl_synth_N"/>
</dbReference>
<dbReference type="CDD" id="cd00834">
    <property type="entry name" value="KAS_I_II"/>
    <property type="match status" value="1"/>
</dbReference>
<keyword evidence="7" id="KW-1185">Reference proteome</keyword>
<dbReference type="SUPFAM" id="SSF53901">
    <property type="entry name" value="Thiolase-like"/>
    <property type="match status" value="3"/>
</dbReference>
<dbReference type="SMART" id="SM00825">
    <property type="entry name" value="PKS_KS"/>
    <property type="match status" value="1"/>
</dbReference>
<organism evidence="6 7">
    <name type="scientific">Sorangium cellulosum (strain So ce56)</name>
    <name type="common">Polyangium cellulosum (strain So ce56)</name>
    <dbReference type="NCBI Taxonomy" id="448385"/>
    <lineage>
        <taxon>Bacteria</taxon>
        <taxon>Pseudomonadati</taxon>
        <taxon>Myxococcota</taxon>
        <taxon>Polyangia</taxon>
        <taxon>Polyangiales</taxon>
        <taxon>Polyangiaceae</taxon>
        <taxon>Sorangium</taxon>
    </lineage>
</organism>
<sequence length="687" mass="69300">MTLGVAITGLGAISALGPDAAALWNAIAAGRDGIRSIERFSTEGFAVHLGAMVPGYDRMATERVEAGDLCVDLAIAAARQALACAPITASVSPERVALVLGSNFGSRVRRLHQVTELVGEAIGIRGPRITVSTACASSTNALGLGKDLIDAGAADVVLAGGTDALTPDLFAGFHALGLLSGDKCAPFSHPAGTTVGEGAGLLLLEREHRAIARGARPIARLLGYGLSADAYHATTPDPTGSGVARAIRGALGDAGIAADEVDYFNAHGTGTLANDPAEWRAIEIVFGERARRLPVSSTKGFLGHAQGAAGVLEVIATLLGMRSGMIPPTAQFKGPRPRSPADPVGEGRPRPLEVRRALCNNSAFGGANAAVLLGAAGEEGRPRAARARRAVTVLGAGAVGPHGLTVEDLERAIAAGARLGRRAPEVRLEALVPTADPRGIDRSALLLTAAAARAIGDAGLTLRGAARERAGIFAGALRVSPESVAEYDASVEARGLPRLSASAFTRMGLNAPAGACAKLLSLKGPTTTITTGSGSSLVAIAYAARWLESRDDADVLIVGGVDELGASEADAPWSEGAACLSLSVAPDAGPGVRLAGWGLAGPGQVAEAIRAALASAEIGADEVRRLPDPAEVIGRAPAAGPAFACAAAFAAIARGEIDRVLVTDPGEESTSCAVVLSAVRPGDGRHG</sequence>
<dbReference type="InterPro" id="IPR000794">
    <property type="entry name" value="Beta-ketoacyl_synthase"/>
</dbReference>
<dbReference type="InterPro" id="IPR016039">
    <property type="entry name" value="Thiolase-like"/>
</dbReference>
<evidence type="ECO:0000313" key="6">
    <source>
        <dbReference type="EMBL" id="CAN93510.1"/>
    </source>
</evidence>
<evidence type="ECO:0000256" key="1">
    <source>
        <dbReference type="ARBA" id="ARBA00008467"/>
    </source>
</evidence>
<feature type="domain" description="Ketosynthase family 3 (KS3)" evidence="5">
    <location>
        <begin position="2"/>
        <end position="375"/>
    </location>
</feature>
<feature type="region of interest" description="Disordered" evidence="4">
    <location>
        <begin position="327"/>
        <end position="349"/>
    </location>
</feature>
<evidence type="ECO:0000256" key="2">
    <source>
        <dbReference type="ARBA" id="ARBA00022679"/>
    </source>
</evidence>
<keyword evidence="2 3" id="KW-0808">Transferase</keyword>